<organism evidence="1 2">
    <name type="scientific">Staurois parvus</name>
    <dbReference type="NCBI Taxonomy" id="386267"/>
    <lineage>
        <taxon>Eukaryota</taxon>
        <taxon>Metazoa</taxon>
        <taxon>Chordata</taxon>
        <taxon>Craniata</taxon>
        <taxon>Vertebrata</taxon>
        <taxon>Euteleostomi</taxon>
        <taxon>Amphibia</taxon>
        <taxon>Batrachia</taxon>
        <taxon>Anura</taxon>
        <taxon>Neobatrachia</taxon>
        <taxon>Ranoidea</taxon>
        <taxon>Ranidae</taxon>
        <taxon>Staurois</taxon>
    </lineage>
</organism>
<name>A0ABN9CE29_9NEOB</name>
<reference evidence="1" key="1">
    <citation type="submission" date="2023-05" db="EMBL/GenBank/DDBJ databases">
        <authorList>
            <person name="Stuckert A."/>
        </authorList>
    </citation>
    <scope>NUCLEOTIDE SEQUENCE</scope>
</reference>
<keyword evidence="2" id="KW-1185">Reference proteome</keyword>
<dbReference type="Proteomes" id="UP001162483">
    <property type="component" value="Unassembled WGS sequence"/>
</dbReference>
<comment type="caution">
    <text evidence="1">The sequence shown here is derived from an EMBL/GenBank/DDBJ whole genome shotgun (WGS) entry which is preliminary data.</text>
</comment>
<accession>A0ABN9CE29</accession>
<proteinExistence type="predicted"/>
<protein>
    <submittedName>
        <fullName evidence="1">Uncharacterized protein</fullName>
    </submittedName>
</protein>
<sequence length="54" mass="6090">MRCGICSVFCVNSAPNQNRTPFMRKEAGVYVNPQNMVRCAESDRIGVNTHAIRF</sequence>
<gene>
    <name evidence="1" type="ORF">SPARVUS_LOCUS4860643</name>
</gene>
<dbReference type="EMBL" id="CATNWA010009580">
    <property type="protein sequence ID" value="CAI9558238.1"/>
    <property type="molecule type" value="Genomic_DNA"/>
</dbReference>
<evidence type="ECO:0000313" key="2">
    <source>
        <dbReference type="Proteomes" id="UP001162483"/>
    </source>
</evidence>
<evidence type="ECO:0000313" key="1">
    <source>
        <dbReference type="EMBL" id="CAI9558238.1"/>
    </source>
</evidence>